<evidence type="ECO:0000256" key="3">
    <source>
        <dbReference type="ARBA" id="ARBA00022692"/>
    </source>
</evidence>
<dbReference type="RefSeq" id="WP_261694227.1">
    <property type="nucleotide sequence ID" value="NZ_CP104694.1"/>
</dbReference>
<keyword evidence="2 6" id="KW-0813">Transport</keyword>
<feature type="transmembrane region" description="Helical" evidence="6">
    <location>
        <begin position="192"/>
        <end position="211"/>
    </location>
</feature>
<dbReference type="InterPro" id="IPR001204">
    <property type="entry name" value="Phos_transporter"/>
</dbReference>
<evidence type="ECO:0000256" key="6">
    <source>
        <dbReference type="RuleBase" id="RU363058"/>
    </source>
</evidence>
<gene>
    <name evidence="7" type="ORF">N4264_21300</name>
</gene>
<evidence type="ECO:0000313" key="7">
    <source>
        <dbReference type="EMBL" id="UXI67251.1"/>
    </source>
</evidence>
<comment type="similarity">
    <text evidence="6">Belongs to the inorganic phosphate transporter (PiT) (TC 2.A.20) family.</text>
</comment>
<dbReference type="Pfam" id="PF01384">
    <property type="entry name" value="PHO4"/>
    <property type="match status" value="1"/>
</dbReference>
<evidence type="ECO:0000256" key="1">
    <source>
        <dbReference type="ARBA" id="ARBA00004141"/>
    </source>
</evidence>
<evidence type="ECO:0000256" key="2">
    <source>
        <dbReference type="ARBA" id="ARBA00022448"/>
    </source>
</evidence>
<evidence type="ECO:0000313" key="8">
    <source>
        <dbReference type="Proteomes" id="UP001064632"/>
    </source>
</evidence>
<comment type="subcellular location">
    <subcellularLocation>
        <location evidence="1 6">Membrane</location>
        <topology evidence="1 6">Multi-pass membrane protein</topology>
    </subcellularLocation>
</comment>
<protein>
    <recommendedName>
        <fullName evidence="6">Phosphate transporter</fullName>
    </recommendedName>
</protein>
<sequence length="377" mass="39402">MDLTLVITVVVVALVFEYINGFHDTANSIATVVATKVLSPGQAVFLAAGMNLIGALMGTAVAKTIASGLVDTGVVNITALVLICALSGGVIWNLITWWWGLPSSSSHALVGGLCGAALAAAGDKWNAIIWNVPGGDHWWQGKGLVPKVIIPMIVSPLAGFILGIVIMGLLFALFNFLADRKGFLQKIGRPRFANAFFAKLQIVSAGAMGWAHGSNDAQKTMGIIALALVSAGAAGQLDNLPAWLSFLKIDGDPKKLEIPLWIKVTCAIVMAAGTAAGGWRIIKTLGHKMVKLHPVHGFAAETASATMILSASSLGIPVSTTHNISAAIMGVGSAKRLNAIKWTVVERMVWAWILTIPIAALLGYGLVRLARIAGLPV</sequence>
<feature type="transmembrane region" description="Helical" evidence="6">
    <location>
        <begin position="258"/>
        <end position="282"/>
    </location>
</feature>
<dbReference type="EMBL" id="CP104694">
    <property type="protein sequence ID" value="UXI67251.1"/>
    <property type="molecule type" value="Genomic_DNA"/>
</dbReference>
<keyword evidence="6" id="KW-0592">Phosphate transport</keyword>
<reference evidence="7" key="1">
    <citation type="submission" date="2022-09" db="EMBL/GenBank/DDBJ databases">
        <title>Tahibacter sp. nov., isolated from a fresh water.</title>
        <authorList>
            <person name="Baek J.H."/>
            <person name="Lee J.K."/>
            <person name="Kim J.M."/>
            <person name="Jeon C.O."/>
        </authorList>
    </citation>
    <scope>NUCLEOTIDE SEQUENCE</scope>
    <source>
        <strain evidence="7">W38</strain>
    </source>
</reference>
<feature type="transmembrane region" description="Helical" evidence="6">
    <location>
        <begin position="148"/>
        <end position="171"/>
    </location>
</feature>
<accession>A0ABY6BB19</accession>
<feature type="transmembrane region" description="Helical" evidence="6">
    <location>
        <begin position="349"/>
        <end position="367"/>
    </location>
</feature>
<evidence type="ECO:0000256" key="5">
    <source>
        <dbReference type="ARBA" id="ARBA00023136"/>
    </source>
</evidence>
<keyword evidence="5 6" id="KW-0472">Membrane</keyword>
<feature type="transmembrane region" description="Helical" evidence="6">
    <location>
        <begin position="74"/>
        <end position="99"/>
    </location>
</feature>
<keyword evidence="3 6" id="KW-0812">Transmembrane</keyword>
<proteinExistence type="inferred from homology"/>
<feature type="transmembrane region" description="Helical" evidence="6">
    <location>
        <begin position="44"/>
        <end position="62"/>
    </location>
</feature>
<dbReference type="PANTHER" id="PTHR11101:SF80">
    <property type="entry name" value="PHOSPHATE TRANSPORTER"/>
    <property type="match status" value="1"/>
</dbReference>
<evidence type="ECO:0000256" key="4">
    <source>
        <dbReference type="ARBA" id="ARBA00022989"/>
    </source>
</evidence>
<keyword evidence="4 6" id="KW-1133">Transmembrane helix</keyword>
<dbReference type="Proteomes" id="UP001064632">
    <property type="component" value="Chromosome"/>
</dbReference>
<name>A0ABY6BB19_9GAMM</name>
<organism evidence="7 8">
    <name type="scientific">Tahibacter amnicola</name>
    <dbReference type="NCBI Taxonomy" id="2976241"/>
    <lineage>
        <taxon>Bacteria</taxon>
        <taxon>Pseudomonadati</taxon>
        <taxon>Pseudomonadota</taxon>
        <taxon>Gammaproteobacteria</taxon>
        <taxon>Lysobacterales</taxon>
        <taxon>Rhodanobacteraceae</taxon>
        <taxon>Tahibacter</taxon>
    </lineage>
</organism>
<keyword evidence="8" id="KW-1185">Reference proteome</keyword>
<dbReference type="PANTHER" id="PTHR11101">
    <property type="entry name" value="PHOSPHATE TRANSPORTER"/>
    <property type="match status" value="1"/>
</dbReference>